<keyword evidence="3" id="KW-1185">Reference proteome</keyword>
<reference evidence="2 3" key="1">
    <citation type="journal article" date="2021" name="Int. J. Syst. Evol. Microbiol.">
        <title>Amazonocrinis nigriterrae gen. nov., sp. nov., Atlanticothrix silvestris gen. nov., sp. nov. and Dendronalium phyllosphericum gen. nov., sp. nov., nostocacean cyanobacteria from Brazilian environments.</title>
        <authorList>
            <person name="Alvarenga D.O."/>
            <person name="Andreote A.P.D."/>
            <person name="Branco L.H.Z."/>
            <person name="Delbaje E."/>
            <person name="Cruz R.B."/>
            <person name="Varani A.M."/>
            <person name="Fiore M.F."/>
        </authorList>
    </citation>
    <scope>NUCLEOTIDE SEQUENCE [LARGE SCALE GENOMIC DNA]</scope>
    <source>
        <strain evidence="2 3">CENA67</strain>
    </source>
</reference>
<feature type="signal peptide" evidence="1">
    <location>
        <begin position="1"/>
        <end position="26"/>
    </location>
</feature>
<keyword evidence="1" id="KW-0732">Signal</keyword>
<comment type="caution">
    <text evidence="2">The sequence shown here is derived from an EMBL/GenBank/DDBJ whole genome shotgun (WGS) entry which is preliminary data.</text>
</comment>
<sequence length="209" mass="23188">MKKLLFALVLLTFTTFGIVLSSNVDAQLPQNNIRQINYAHEAPVDTQPSSGLPRQNQLLATVLASQEQKTQLINNPSTPTQVNLSLSTPIQLDWANSPGLTNAKKRYVLEVQVSSTGRPVGNYSVYLNLPNLKAASDVDTYYIGPLNFFEPLNPKDKSKTFQFDLTEELIQQVKKGEQPTKISNLTLTFLPDEGGGPEVFVDRLSLREL</sequence>
<gene>
    <name evidence="2" type="ORF">I8748_15605</name>
</gene>
<dbReference type="Proteomes" id="UP000632766">
    <property type="component" value="Unassembled WGS sequence"/>
</dbReference>
<evidence type="ECO:0000313" key="2">
    <source>
        <dbReference type="EMBL" id="MBH8563598.1"/>
    </source>
</evidence>
<evidence type="ECO:0000256" key="1">
    <source>
        <dbReference type="SAM" id="SignalP"/>
    </source>
</evidence>
<evidence type="ECO:0000313" key="3">
    <source>
        <dbReference type="Proteomes" id="UP000632766"/>
    </source>
</evidence>
<protein>
    <submittedName>
        <fullName evidence="2">Uncharacterized protein</fullName>
    </submittedName>
</protein>
<name>A0A8J7HTP3_9NOST</name>
<feature type="chain" id="PRO_5035198158" evidence="1">
    <location>
        <begin position="27"/>
        <end position="209"/>
    </location>
</feature>
<organism evidence="2 3">
    <name type="scientific">Amazonocrinis nigriterrae CENA67</name>
    <dbReference type="NCBI Taxonomy" id="2794033"/>
    <lineage>
        <taxon>Bacteria</taxon>
        <taxon>Bacillati</taxon>
        <taxon>Cyanobacteriota</taxon>
        <taxon>Cyanophyceae</taxon>
        <taxon>Nostocales</taxon>
        <taxon>Nostocaceae</taxon>
        <taxon>Amazonocrinis</taxon>
        <taxon>Amazonocrinis nigriterrae</taxon>
    </lineage>
</organism>
<dbReference type="AlphaFoldDB" id="A0A8J7HTP3"/>
<accession>A0A8J7HTP3</accession>
<dbReference type="EMBL" id="JAECZC010000027">
    <property type="protein sequence ID" value="MBH8563598.1"/>
    <property type="molecule type" value="Genomic_DNA"/>
</dbReference>
<proteinExistence type="predicted"/>
<dbReference type="RefSeq" id="WP_198125473.1">
    <property type="nucleotide sequence ID" value="NZ_JAECZC010000027.1"/>
</dbReference>